<dbReference type="Pfam" id="PF16152">
    <property type="entry name" value="DUF4860"/>
    <property type="match status" value="1"/>
</dbReference>
<dbReference type="InterPro" id="IPR032340">
    <property type="entry name" value="DUF4860"/>
</dbReference>
<reference evidence="2" key="2">
    <citation type="submission" date="2021-04" db="EMBL/GenBank/DDBJ databases">
        <authorList>
            <person name="Gilroy R."/>
        </authorList>
    </citation>
    <scope>NUCLEOTIDE SEQUENCE</scope>
    <source>
        <strain evidence="2">CHK183-5548</strain>
    </source>
</reference>
<name>A0A9D2T6A0_9FIRM</name>
<organism evidence="2 3">
    <name type="scientific">Candidatus Lachnoclostridium pullistercoris</name>
    <dbReference type="NCBI Taxonomy" id="2838632"/>
    <lineage>
        <taxon>Bacteria</taxon>
        <taxon>Bacillati</taxon>
        <taxon>Bacillota</taxon>
        <taxon>Clostridia</taxon>
        <taxon>Lachnospirales</taxon>
        <taxon>Lachnospiraceae</taxon>
    </lineage>
</organism>
<sequence length="181" mass="20140">MNRQTQHSSAGRTPSFGNVSAPFTWLLFLLFVLCALFTIMIGSRVYESIQEKDSRIFSQDTSAAYIKNKVRQADRAGQISVREMEETPVLCITDQELSYGDVTYETYIYVRDGWLMELFTSADSGLTLADGIPVMECGQAEFEILTPEEGQPDLRLLSFRLDGGEPSVIRLMSAEEGGGSL</sequence>
<keyword evidence="1" id="KW-0472">Membrane</keyword>
<dbReference type="Proteomes" id="UP000823883">
    <property type="component" value="Unassembled WGS sequence"/>
</dbReference>
<reference evidence="2" key="1">
    <citation type="journal article" date="2021" name="PeerJ">
        <title>Extensive microbial diversity within the chicken gut microbiome revealed by metagenomics and culture.</title>
        <authorList>
            <person name="Gilroy R."/>
            <person name="Ravi A."/>
            <person name="Getino M."/>
            <person name="Pursley I."/>
            <person name="Horton D.L."/>
            <person name="Alikhan N.F."/>
            <person name="Baker D."/>
            <person name="Gharbi K."/>
            <person name="Hall N."/>
            <person name="Watson M."/>
            <person name="Adriaenssens E.M."/>
            <person name="Foster-Nyarko E."/>
            <person name="Jarju S."/>
            <person name="Secka A."/>
            <person name="Antonio M."/>
            <person name="Oren A."/>
            <person name="Chaudhuri R.R."/>
            <person name="La Ragione R."/>
            <person name="Hildebrand F."/>
            <person name="Pallen M.J."/>
        </authorList>
    </citation>
    <scope>NUCLEOTIDE SEQUENCE</scope>
    <source>
        <strain evidence="2">CHK183-5548</strain>
    </source>
</reference>
<dbReference type="EMBL" id="DWWL01000072">
    <property type="protein sequence ID" value="HJC48613.1"/>
    <property type="molecule type" value="Genomic_DNA"/>
</dbReference>
<protein>
    <submittedName>
        <fullName evidence="2">DUF4860 domain-containing protein</fullName>
    </submittedName>
</protein>
<gene>
    <name evidence="2" type="ORF">IAA04_11225</name>
</gene>
<evidence type="ECO:0000313" key="3">
    <source>
        <dbReference type="Proteomes" id="UP000823883"/>
    </source>
</evidence>
<keyword evidence="1" id="KW-1133">Transmembrane helix</keyword>
<accession>A0A9D2T6A0</accession>
<keyword evidence="1" id="KW-0812">Transmembrane</keyword>
<dbReference type="AlphaFoldDB" id="A0A9D2T6A0"/>
<comment type="caution">
    <text evidence="2">The sequence shown here is derived from an EMBL/GenBank/DDBJ whole genome shotgun (WGS) entry which is preliminary data.</text>
</comment>
<evidence type="ECO:0000313" key="2">
    <source>
        <dbReference type="EMBL" id="HJC48613.1"/>
    </source>
</evidence>
<proteinExistence type="predicted"/>
<evidence type="ECO:0000256" key="1">
    <source>
        <dbReference type="SAM" id="Phobius"/>
    </source>
</evidence>
<feature type="transmembrane region" description="Helical" evidence="1">
    <location>
        <begin position="23"/>
        <end position="46"/>
    </location>
</feature>